<dbReference type="FunFam" id="3.40.50.720:FF:000084">
    <property type="entry name" value="Short-chain dehydrogenase reductase"/>
    <property type="match status" value="1"/>
</dbReference>
<protein>
    <recommendedName>
        <fullName evidence="4">Ketoreductase domain-containing protein</fullName>
    </recommendedName>
</protein>
<dbReference type="STRING" id="7102.A0A2A4IZU2"/>
<feature type="domain" description="Ketoreductase" evidence="4">
    <location>
        <begin position="5"/>
        <end position="191"/>
    </location>
</feature>
<reference evidence="5" key="1">
    <citation type="submission" date="2017-09" db="EMBL/GenBank/DDBJ databases">
        <title>Contemporary evolution of a Lepidopteran species, Heliothis virescens, in response to modern agricultural practices.</title>
        <authorList>
            <person name="Fritz M.L."/>
            <person name="Deyonke A.M."/>
            <person name="Papanicolaou A."/>
            <person name="Micinski S."/>
            <person name="Westbrook J."/>
            <person name="Gould F."/>
        </authorList>
    </citation>
    <scope>NUCLEOTIDE SEQUENCE [LARGE SCALE GENOMIC DNA]</scope>
    <source>
        <strain evidence="5">HvINT-</strain>
        <tissue evidence="5">Whole body</tissue>
    </source>
</reference>
<dbReference type="Gene3D" id="3.40.50.720">
    <property type="entry name" value="NAD(P)-binding Rossmann-like Domain"/>
    <property type="match status" value="1"/>
</dbReference>
<sequence>MFANKVVLVTGGSSGIGAAAVEEFAKQGASVAFVGRNETRLQEVAKKCEQYGANTLVIKADVSKDEQAKTVIQQTVDKFGKLDVLVNNAGILRYAPVTDPKLLANFDEVMNTNLRPVIHLSSLAIPHLIASKGNIVNVSSVLATCNKVPGTISYCMSKAAMDHFTRVAATELAPHGVRVNSINPGPVITDIRTNSGMPEDLPQDKIVEKLTALGRYSEADEIGELILFLARSPSVTGSCYLIDNGMGLKRSPGQLGHSTQADDDRGFSPSLSRDVIPRDRVQVIILPVSGLARETLGCMARTRLAI</sequence>
<organism evidence="5">
    <name type="scientific">Heliothis virescens</name>
    <name type="common">Tobacco budworm moth</name>
    <dbReference type="NCBI Taxonomy" id="7102"/>
    <lineage>
        <taxon>Eukaryota</taxon>
        <taxon>Metazoa</taxon>
        <taxon>Ecdysozoa</taxon>
        <taxon>Arthropoda</taxon>
        <taxon>Hexapoda</taxon>
        <taxon>Insecta</taxon>
        <taxon>Pterygota</taxon>
        <taxon>Neoptera</taxon>
        <taxon>Endopterygota</taxon>
        <taxon>Lepidoptera</taxon>
        <taxon>Glossata</taxon>
        <taxon>Ditrysia</taxon>
        <taxon>Noctuoidea</taxon>
        <taxon>Noctuidae</taxon>
        <taxon>Heliothinae</taxon>
        <taxon>Heliothis</taxon>
    </lineage>
</organism>
<dbReference type="InterPro" id="IPR057326">
    <property type="entry name" value="KR_dom"/>
</dbReference>
<name>A0A2A4IZU2_HELVI</name>
<proteinExistence type="inferred from homology"/>
<dbReference type="PROSITE" id="PS00061">
    <property type="entry name" value="ADH_SHORT"/>
    <property type="match status" value="1"/>
</dbReference>
<dbReference type="SMART" id="SM00822">
    <property type="entry name" value="PKS_KR"/>
    <property type="match status" value="1"/>
</dbReference>
<dbReference type="InterPro" id="IPR002347">
    <property type="entry name" value="SDR_fam"/>
</dbReference>
<dbReference type="EMBL" id="NWSH01004416">
    <property type="protein sequence ID" value="PCG65149.1"/>
    <property type="molecule type" value="Genomic_DNA"/>
</dbReference>
<dbReference type="PRINTS" id="PR00080">
    <property type="entry name" value="SDRFAMILY"/>
</dbReference>
<dbReference type="PANTHER" id="PTHR43975">
    <property type="entry name" value="ZGC:101858"/>
    <property type="match status" value="1"/>
</dbReference>
<evidence type="ECO:0000259" key="4">
    <source>
        <dbReference type="SMART" id="SM00822"/>
    </source>
</evidence>
<comment type="similarity">
    <text evidence="2">Belongs to the short-chain dehydrogenases/reductases (SDR) family.</text>
</comment>
<dbReference type="PANTHER" id="PTHR43975:SF2">
    <property type="entry name" value="EG:BACR7A4.14 PROTEIN-RELATED"/>
    <property type="match status" value="1"/>
</dbReference>
<evidence type="ECO:0000256" key="3">
    <source>
        <dbReference type="SAM" id="MobiDB-lite"/>
    </source>
</evidence>
<accession>A0A2A4IZU2</accession>
<dbReference type="GO" id="GO:0016491">
    <property type="term" value="F:oxidoreductase activity"/>
    <property type="evidence" value="ECO:0007669"/>
    <property type="project" value="UniProtKB-KW"/>
</dbReference>
<keyword evidence="1" id="KW-0560">Oxidoreductase</keyword>
<feature type="region of interest" description="Disordered" evidence="3">
    <location>
        <begin position="251"/>
        <end position="272"/>
    </location>
</feature>
<evidence type="ECO:0000256" key="1">
    <source>
        <dbReference type="ARBA" id="ARBA00023002"/>
    </source>
</evidence>
<evidence type="ECO:0000256" key="2">
    <source>
        <dbReference type="RuleBase" id="RU000363"/>
    </source>
</evidence>
<comment type="caution">
    <text evidence="5">The sequence shown here is derived from an EMBL/GenBank/DDBJ whole genome shotgun (WGS) entry which is preliminary data.</text>
</comment>
<dbReference type="SUPFAM" id="SSF51735">
    <property type="entry name" value="NAD(P)-binding Rossmann-fold domains"/>
    <property type="match status" value="1"/>
</dbReference>
<dbReference type="Pfam" id="PF00106">
    <property type="entry name" value="adh_short"/>
    <property type="match status" value="1"/>
</dbReference>
<evidence type="ECO:0000313" key="5">
    <source>
        <dbReference type="EMBL" id="PCG65149.1"/>
    </source>
</evidence>
<dbReference type="InterPro" id="IPR036291">
    <property type="entry name" value="NAD(P)-bd_dom_sf"/>
</dbReference>
<dbReference type="AlphaFoldDB" id="A0A2A4IZU2"/>
<gene>
    <name evidence="5" type="ORF">B5V51_9633</name>
</gene>
<dbReference type="GO" id="GO:0006629">
    <property type="term" value="P:lipid metabolic process"/>
    <property type="evidence" value="ECO:0007669"/>
    <property type="project" value="UniProtKB-ARBA"/>
</dbReference>
<dbReference type="InterPro" id="IPR020904">
    <property type="entry name" value="Sc_DH/Rdtase_CS"/>
</dbReference>
<dbReference type="PRINTS" id="PR00081">
    <property type="entry name" value="GDHRDH"/>
</dbReference>